<protein>
    <submittedName>
        <fullName evidence="3">RNA-dependent RNA polymerase</fullName>
    </submittedName>
</protein>
<feature type="region of interest" description="Disordered" evidence="1">
    <location>
        <begin position="2448"/>
        <end position="2479"/>
    </location>
</feature>
<organism evidence="3">
    <name type="scientific">Beihai bunya-like virus 5</name>
    <dbReference type="NCBI Taxonomy" id="1922375"/>
    <lineage>
        <taxon>Viruses</taxon>
        <taxon>Riboviria</taxon>
    </lineage>
</organism>
<dbReference type="EMBL" id="KX884744">
    <property type="protein sequence ID" value="APG79230.1"/>
    <property type="molecule type" value="Genomic_RNA"/>
</dbReference>
<dbReference type="Pfam" id="PF04196">
    <property type="entry name" value="Bunya_RdRp"/>
    <property type="match status" value="1"/>
</dbReference>
<evidence type="ECO:0000259" key="2">
    <source>
        <dbReference type="PROSITE" id="PS50525"/>
    </source>
</evidence>
<dbReference type="InterPro" id="IPR007099">
    <property type="entry name" value="RNA-dir_pol_NSvirus"/>
</dbReference>
<evidence type="ECO:0000256" key="1">
    <source>
        <dbReference type="SAM" id="MobiDB-lite"/>
    </source>
</evidence>
<dbReference type="InterPro" id="IPR007322">
    <property type="entry name" value="RNA_pol_bunyavir"/>
</dbReference>
<dbReference type="PROSITE" id="PS50525">
    <property type="entry name" value="RDRP_SSRNA_NEG_SEG"/>
    <property type="match status" value="1"/>
</dbReference>
<feature type="domain" description="RdRp catalytic" evidence="2">
    <location>
        <begin position="1100"/>
        <end position="1273"/>
    </location>
</feature>
<dbReference type="GO" id="GO:0003968">
    <property type="term" value="F:RNA-directed RNA polymerase activity"/>
    <property type="evidence" value="ECO:0007669"/>
    <property type="project" value="UniProtKB-KW"/>
</dbReference>
<evidence type="ECO:0000313" key="3">
    <source>
        <dbReference type="EMBL" id="APG79230.1"/>
    </source>
</evidence>
<sequence length="2501" mass="286388">MEGAYLDPGEHMIGLDLGDFNYKEHNMVQYNAFNNVLQAVIGQMEQQDGDNPNIEEWAGLIDRGRMARHNLCHVVACVSLGVDFQEERPFRDFLTAEEQAGLTEEGVEMTFGDPGHQRRPMNLTPDIVVADRTNQGVTFKIYDVTVSYREAAVGEKISKYESTIGAALRFLDAGRGLIQGEFYGMRVEPEPAEIDGLTIGPEAVSPALRVDTRQALIAYIAAERALTAHLNQQQYHAMMSYISRDYWVAEDPKFPVFDEWPDCTDREYTDYSEYIMVQFLEHPPESPLTVQTHEGIERAFKEIEETAQKSFMECEPRSPFYISWTKPETSYVDESLSYPPDCLNAYMVGKFMGDLKTAGTIGPLLSELCTSAPKTRYEYAVFTTGEYDITVQGDDEGSNFERLRVKRKIPYRNCLGLRVSNDGIREDMNKGGFKVSGKPIPKKETDETHIKESVPFWTAEGLTRCQTLYDEAAAVLKAPFEPGIPLNEQYSPMLNKQELLLEQKAAQGLRDEMLQMNMSGAAHYTMHVTRVAKSLMAVEKKARKHWYVFSAGNPDFCCIVGPGMPIDTSGSTIGFKTIVRQRRSGNSPKILATQEAVHMTEEFVYFESKWMRLDILRIDGLLNSFYKFTCGMVGMIDVIKTHEPGKDWKECLPFLTLISVSEHVLDLNLTDLLSYLVPSAVSAFSGLGKLLKKKLGKNLKTWFQGWMYKRMKERTAALNEAARTTKFSPGQFSETGELDAESLISKWDVPSIMFDLTYSSIHSLISELSLNSISEKGLHQGKSVMFQIHSTIAEYEIMVEDLAGVDETDLSEPVEVEIKQRITVSDMKKKAITQSNEYVTQKRAEMHEILKRNPDAQLDKKLFRKTKAGKWEVIKTKKLVDFRRELRKEDQTTKVKKIRKLRDEDRITEKVRQITYGEDDFKRYFEMCLGNDQNTKFRYSPDMVYQMGVEISRSLSGEALARMAKDLQKIDCTRSALNKTSTKGSMAHKCGITPPTRCKKQDALLLAHSDLQIDTQEQHILHFIDCEAMVCVVPKRQSTAVDREIYILDVVSIMALNLVESVAKAICDQIDIEMITVSGDIKEIKMQMDFSKLVQDIQRLSEKLGINLMYGNATWDESKWSVLQCFAMYIHLFKGLEHMLPKNLAKTCAVILQRMQEHLYLYLPDEFLAEAQKGEEKQDWSGSPLYRWTEGYRKNKVKMNCNWMQGQMNFCSSLLHSAQKLFSLKVYRRVAFAIINKWDRMGLTPVFPGFEDKAKNAAKSIMETKGYAKLKEFNYDIIVDDLYKDVADLLTGLIEDDPEKMKVMAVVRRYIVQKGIVVMYAHSDDSAIAMATFDGAEIILMSSITNVLGQLFAFQTSAEKSYMSNCLFEFVKHYFSGSDSVKPTVKACCAVAARPALYSYRNDLIEVMGRISQACAWGLSDSGAYWLRCLANKRVGEFYSLQKGMRNYNPIRECMPPEFYGPYLMPIQKMRYLSPIMEDQWKGECFKELPVDEQTPKMLETMANVLIASNGKAFGNYLSTGIEDAMGSTITRAKPVRTLTYFKLTGEQERIFDRLKLPQEEFDHLMEIFPQARFLQPRNNDDLRYLTIRAMYNRPMFIESYNNLSSSALMARALKQVKGKCMAMMPQGPLQFLRKWDPKTATLHDFVFQETKFQASQCFEVEDDLDEEEDLELVEVEDFDEDEMLSYEELFLADGEDEVNTGEIALTMKELWVVLEYLQHKFDFSSITPNDMTRVLGTTDPGVVQQKEFTNSIQGAVLVDKTPISLAAVRTPHRKYQLDFANSAYDLVNMTFYTEEQRLDPITPRREDLIQSEAARLERIYPFNEENRDRVAQEAYARLAASRKTKAVLHAPRLHSNGWEEIQRAIVEHMLVPGKKCVFAASRAVKQVSLQTDELPPALENINKCLCDLIRYCVSVKMSQEKMASVIESLETSIPGMEGWEEIQARLRSLVKDATENQKRRMMFWALWSDNKSLIGELETNLNVTRTEFLLPQRWDKVRKKWVGNLEVNYYHERSVRRGWDGIHLSRIGNSNPEARTNISLWRNLRTALNTMGKDLLYPDGWWQEAMSTWRLFRGERETTGMYIVQSWRSTGRGLKQKYYRIGSPQVNERYCISIIIDPNLILRRKVMRPVDVTYRVDEESLYRTLKKTATEEKVLTVTERTGEWSMLSIKGSHTAGYADIGEASRLIGMDTMMARAPKVPLPKDFVKIFKPSPKYAEYTHLADKLSTEYKKLQHGEAKTERQEEEKVTPESLFYYAGEVTFMKESQGYVKQELEAGGLNSCELSYLYCQGVSLPKNIQLFAATWFIYLSKTPVITEASSVKVTASDKRKKSKRRKELVAQKLKSEWTNKNMQERENLRLWLKFLSTVKISLDPRFLGREIHGVVVKGVFDPEKVKLTINGIKMRAWAVEEYQKDEYVPKGVRAFHNLVHGKKTEEDDWAVFDEMPEEEEEDVVEEPITTEIPAGAEGGVGSSSEDEEEMQVPAEILAMMQKGQGIFNFKG</sequence>
<keyword evidence="3" id="KW-0548">Nucleotidyltransferase</keyword>
<accession>A0A1L3KPC1</accession>
<reference evidence="3" key="1">
    <citation type="journal article" date="2016" name="Nature">
        <title>Redefining the invertebrate RNA virosphere.</title>
        <authorList>
            <person name="Shi M."/>
            <person name="Lin X.D."/>
            <person name="Tian J.H."/>
            <person name="Chen L.J."/>
            <person name="Chen X."/>
            <person name="Li C.X."/>
            <person name="Qin X.C."/>
            <person name="Li J."/>
            <person name="Cao J.P."/>
            <person name="Eden J.S."/>
            <person name="Buchmann J."/>
            <person name="Wang W."/>
            <person name="Xu J."/>
            <person name="Holmes E.C."/>
            <person name="Zhang Y.Z."/>
        </authorList>
    </citation>
    <scope>NUCLEOTIDE SEQUENCE</scope>
    <source>
        <strain evidence="3">BHJP59844</strain>
    </source>
</reference>
<dbReference type="GO" id="GO:0006351">
    <property type="term" value="P:DNA-templated transcription"/>
    <property type="evidence" value="ECO:0007669"/>
    <property type="project" value="InterPro"/>
</dbReference>
<dbReference type="GO" id="GO:0039694">
    <property type="term" value="P:viral RNA genome replication"/>
    <property type="evidence" value="ECO:0007669"/>
    <property type="project" value="InterPro"/>
</dbReference>
<keyword evidence="3" id="KW-0696">RNA-directed RNA polymerase</keyword>
<proteinExistence type="predicted"/>
<name>A0A1L3KPC1_9VIRU</name>
<keyword evidence="3" id="KW-0808">Transferase</keyword>